<dbReference type="Gene3D" id="3.40.50.300">
    <property type="entry name" value="P-loop containing nucleotide triphosphate hydrolases"/>
    <property type="match status" value="1"/>
</dbReference>
<dbReference type="GO" id="GO:0003924">
    <property type="term" value="F:GTPase activity"/>
    <property type="evidence" value="ECO:0007669"/>
    <property type="project" value="TreeGrafter"/>
</dbReference>
<accession>A0A1L0CPR3</accession>
<feature type="domain" description="G" evidence="3">
    <location>
        <begin position="245"/>
        <end position="368"/>
    </location>
</feature>
<evidence type="ECO:0000256" key="2">
    <source>
        <dbReference type="ARBA" id="ARBA00023134"/>
    </source>
</evidence>
<dbReference type="InterPro" id="IPR027417">
    <property type="entry name" value="P-loop_NTPase"/>
</dbReference>
<proteinExistence type="predicted"/>
<dbReference type="Proteomes" id="UP000183365">
    <property type="component" value="Unassembled WGS sequence"/>
</dbReference>
<dbReference type="SUPFAM" id="SSF52540">
    <property type="entry name" value="P-loop containing nucleoside triphosphate hydrolases"/>
    <property type="match status" value="1"/>
</dbReference>
<keyword evidence="1" id="KW-0547">Nucleotide-binding</keyword>
<dbReference type="EMBL" id="FQNF01000072">
    <property type="protein sequence ID" value="SGZ40973.1"/>
    <property type="molecule type" value="Genomic_DNA"/>
</dbReference>
<dbReference type="OrthoDB" id="269151at2759"/>
<reference evidence="5" key="1">
    <citation type="submission" date="2016-11" db="EMBL/GenBank/DDBJ databases">
        <authorList>
            <person name="Guldener U."/>
        </authorList>
    </citation>
    <scope>NUCLEOTIDE SEQUENCE [LARGE SCALE GENOMIC DNA]</scope>
</reference>
<protein>
    <recommendedName>
        <fullName evidence="3">G domain-containing protein</fullName>
    </recommendedName>
</protein>
<evidence type="ECO:0000313" key="4">
    <source>
        <dbReference type="EMBL" id="SGZ40973.1"/>
    </source>
</evidence>
<keyword evidence="2" id="KW-0342">GTP-binding</keyword>
<dbReference type="PANTHER" id="PTHR45782">
    <property type="entry name" value="MITOCHONDRIAL RIBOSOME-ASSOCIATED GTPASE 1"/>
    <property type="match status" value="1"/>
</dbReference>
<dbReference type="GO" id="GO:0005525">
    <property type="term" value="F:GTP binding"/>
    <property type="evidence" value="ECO:0007669"/>
    <property type="project" value="UniProtKB-KW"/>
</dbReference>
<evidence type="ECO:0000259" key="3">
    <source>
        <dbReference type="Pfam" id="PF01926"/>
    </source>
</evidence>
<dbReference type="Pfam" id="PF01926">
    <property type="entry name" value="MMR_HSR1"/>
    <property type="match status" value="1"/>
</dbReference>
<organism evidence="4 5">
    <name type="scientific">Hanseniaspora guilliermondii</name>
    <dbReference type="NCBI Taxonomy" id="56406"/>
    <lineage>
        <taxon>Eukaryota</taxon>
        <taxon>Fungi</taxon>
        <taxon>Dikarya</taxon>
        <taxon>Ascomycota</taxon>
        <taxon>Saccharomycotina</taxon>
        <taxon>Saccharomycetes</taxon>
        <taxon>Saccharomycodales</taxon>
        <taxon>Saccharomycodaceae</taxon>
        <taxon>Hanseniaspora</taxon>
    </lineage>
</organism>
<sequence length="568" mass="66745">MLKTIRLQRRLYHCSRVLRQLPIKTNDYKDKNIEKITYKSNPLSEEDVRFRPRLEFNSQLVPTFKSIKIPPYDVLKTLLPLYKQCQFVIEIRDVRTPFTSKNVMFDLLGLKSVTKSDIEKRNSESESPTPITIEDMLMSQIDGNAVYGDNGGSDEKVRDVEKLIVYTFGDYLNRMAQESPVTRKLVSDYKKKLNFYHKQMKENYIIIDGTNIPKSGLELRTILRTFYYRYVSSYDNVLSPIGFNCLITGIPNVGKSNVINIMKHCLDKKEKNQIRKVVKSKNFSGTTRNASGRIKVDDFLHGIYLIDTPGLSMPPIMYDLDMRMALAMNSEQITVHGNSDKSLKTNAIDEIMELDFVLYLINLMLKKEVIKNELNIPLVNDVWELLEWYWQNVLMKEIENKNLKRSQFEHDITSRSRIKKFMLSTTTRKANEEVENTKHDIYLDWQNIAHHLHHYYLKKLRGFHIPCYDISFWLGVDEHNDPTLKHFKAFIQNQIKKTLKTHPEIQIELMEASVEVKTKLKVAEEIKRIKKQKKVNHLPPKLVDSIKLKHEKKKKNAFMRAYNKVLFE</sequence>
<dbReference type="InterPro" id="IPR006073">
    <property type="entry name" value="GTP-bd"/>
</dbReference>
<dbReference type="AlphaFoldDB" id="A0A1L0CPR3"/>
<dbReference type="PANTHER" id="PTHR45782:SF4">
    <property type="entry name" value="MITOCHONDRIAL RIBOSOME-ASSOCIATED GTPASE 1"/>
    <property type="match status" value="1"/>
</dbReference>
<keyword evidence="5" id="KW-1185">Reference proteome</keyword>
<evidence type="ECO:0000313" key="5">
    <source>
        <dbReference type="Proteomes" id="UP000183365"/>
    </source>
</evidence>
<dbReference type="VEuPathDB" id="FungiDB:HGUI_03173"/>
<dbReference type="GO" id="GO:0032543">
    <property type="term" value="P:mitochondrial translation"/>
    <property type="evidence" value="ECO:0007669"/>
    <property type="project" value="TreeGrafter"/>
</dbReference>
<name>A0A1L0CPR3_9ASCO</name>
<evidence type="ECO:0000256" key="1">
    <source>
        <dbReference type="ARBA" id="ARBA00022741"/>
    </source>
</evidence>
<gene>
    <name evidence="4" type="ORF">HGUI_03173</name>
</gene>
<dbReference type="GO" id="GO:0005739">
    <property type="term" value="C:mitochondrion"/>
    <property type="evidence" value="ECO:0007669"/>
    <property type="project" value="TreeGrafter"/>
</dbReference>